<proteinExistence type="inferred from homology"/>
<dbReference type="InterPro" id="IPR011009">
    <property type="entry name" value="Kinase-like_dom_sf"/>
</dbReference>
<dbReference type="PROSITE" id="PS00107">
    <property type="entry name" value="PROTEIN_KINASE_ATP"/>
    <property type="match status" value="1"/>
</dbReference>
<keyword evidence="2" id="KW-0723">Serine/threonine-protein kinase</keyword>
<dbReference type="Gene3D" id="1.10.238.10">
    <property type="entry name" value="EF-hand"/>
    <property type="match status" value="2"/>
</dbReference>
<protein>
    <submittedName>
        <fullName evidence="13">Kinase-like domain-containing protein</fullName>
    </submittedName>
</protein>
<evidence type="ECO:0000256" key="10">
    <source>
        <dbReference type="SAM" id="MobiDB-lite"/>
    </source>
</evidence>
<dbReference type="SMART" id="SM00054">
    <property type="entry name" value="EFh"/>
    <property type="match status" value="4"/>
</dbReference>
<comment type="caution">
    <text evidence="13">The sequence shown here is derived from an EMBL/GenBank/DDBJ whole genome shotgun (WGS) entry which is preliminary data.</text>
</comment>
<dbReference type="Pfam" id="PF13833">
    <property type="entry name" value="EF-hand_8"/>
    <property type="match status" value="1"/>
</dbReference>
<dbReference type="FunFam" id="1.10.510.10:FF:000571">
    <property type="entry name" value="Maternal embryonic leucine zipper kinase"/>
    <property type="match status" value="1"/>
</dbReference>
<evidence type="ECO:0000256" key="7">
    <source>
        <dbReference type="ARBA" id="ARBA00022840"/>
    </source>
</evidence>
<evidence type="ECO:0000256" key="1">
    <source>
        <dbReference type="ARBA" id="ARBA00001946"/>
    </source>
</evidence>
<dbReference type="CDD" id="cd05117">
    <property type="entry name" value="STKc_CAMK"/>
    <property type="match status" value="1"/>
</dbReference>
<feature type="domain" description="EF-hand" evidence="12">
    <location>
        <begin position="356"/>
        <end position="391"/>
    </location>
</feature>
<dbReference type="OrthoDB" id="424326at2759"/>
<evidence type="ECO:0000313" key="13">
    <source>
        <dbReference type="EMBL" id="KAG5182009.1"/>
    </source>
</evidence>
<dbReference type="GO" id="GO:0005524">
    <property type="term" value="F:ATP binding"/>
    <property type="evidence" value="ECO:0007669"/>
    <property type="project" value="UniProtKB-UniRule"/>
</dbReference>
<dbReference type="InterPro" id="IPR002048">
    <property type="entry name" value="EF_hand_dom"/>
</dbReference>
<dbReference type="InterPro" id="IPR050205">
    <property type="entry name" value="CDPK_Ser/Thr_kinases"/>
</dbReference>
<keyword evidence="3" id="KW-0808">Transferase</keyword>
<evidence type="ECO:0000313" key="14">
    <source>
        <dbReference type="Proteomes" id="UP000664859"/>
    </source>
</evidence>
<keyword evidence="6" id="KW-0106">Calcium</keyword>
<dbReference type="GO" id="GO:0004674">
    <property type="term" value="F:protein serine/threonine kinase activity"/>
    <property type="evidence" value="ECO:0007669"/>
    <property type="project" value="UniProtKB-KW"/>
</dbReference>
<name>A0A835YW28_9STRA</name>
<sequence length="596" mass="65198">MGCAQSSSSTTAKEAPTSSIHDREVKQPLVAVQLQRLKNHKAQNLTHDFFNRDINTVYEFVDGQELGEGAFAVVRLAKHRRNGGRYAVKVFKVNGRLSPAEQGLLRQEVEIMRQLDHPGIIRLQEVYTEESKLYLVMDLAEGGDLERRLRDNRTLFKEETNAAAVIRKVTSAIGYCHNQGVVHRDLKLENLLFESAAIDSEVKLTDFGLSILAEQRANGAPGTADYMAPEQVSGRACMASDCWAIGVIAYVLLSGHFPFYAATDDGVKLKIRFSKPSISRQDFGHVSAEGRDFLTRMLVKDPDKRMTAAQRGGSNCLMRMLVKDPDKRMTAAQMDTDGSGLIGMADFKAALVRSGLQSTEAEAIFHSIDADDNGLIIYNEFLASAMDVEVDEVMLMLKDACYVRAVLTAVCIRSTLCCTRTTPSQITYNEFLASAMDMSSLSEETIRCAFEKLDCDQSGVITVANLKLVVGVDMTEDQLKETIAEIDRDGDGRIDFKEFRSAMRRSASVFAGTGGNMAQMHANGSSERSATIDETAPFPGLLSADERLSKTSVVNLAQLSLLCQPDAADHRAAAAAAAADGDSAPFSDVVCEENMF</sequence>
<dbReference type="PANTHER" id="PTHR24349">
    <property type="entry name" value="SERINE/THREONINE-PROTEIN KINASE"/>
    <property type="match status" value="1"/>
</dbReference>
<dbReference type="PROSITE" id="PS00018">
    <property type="entry name" value="EF_HAND_1"/>
    <property type="match status" value="1"/>
</dbReference>
<comment type="cofactor">
    <cofactor evidence="1">
        <name>Mg(2+)</name>
        <dbReference type="ChEBI" id="CHEBI:18420"/>
    </cofactor>
</comment>
<evidence type="ECO:0000256" key="5">
    <source>
        <dbReference type="ARBA" id="ARBA00022777"/>
    </source>
</evidence>
<comment type="similarity">
    <text evidence="8">Belongs to the protein kinase superfamily. Ser/Thr protein kinase family. CDPK subfamily.</text>
</comment>
<dbReference type="Proteomes" id="UP000664859">
    <property type="component" value="Unassembled WGS sequence"/>
</dbReference>
<gene>
    <name evidence="13" type="ORF">JKP88DRAFT_263454</name>
</gene>
<dbReference type="Gene3D" id="1.10.510.10">
    <property type="entry name" value="Transferase(Phosphotransferase) domain 1"/>
    <property type="match status" value="1"/>
</dbReference>
<dbReference type="PROSITE" id="PS50222">
    <property type="entry name" value="EF_HAND_2"/>
    <property type="match status" value="2"/>
</dbReference>
<dbReference type="InterPro" id="IPR011992">
    <property type="entry name" value="EF-hand-dom_pair"/>
</dbReference>
<dbReference type="InterPro" id="IPR018247">
    <property type="entry name" value="EF_Hand_1_Ca_BS"/>
</dbReference>
<feature type="binding site" evidence="9">
    <location>
        <position position="89"/>
    </location>
    <ligand>
        <name>ATP</name>
        <dbReference type="ChEBI" id="CHEBI:30616"/>
    </ligand>
</feature>
<dbReference type="EMBL" id="JAFCMP010000279">
    <property type="protein sequence ID" value="KAG5182009.1"/>
    <property type="molecule type" value="Genomic_DNA"/>
</dbReference>
<dbReference type="AlphaFoldDB" id="A0A835YW28"/>
<evidence type="ECO:0000259" key="12">
    <source>
        <dbReference type="PROSITE" id="PS50222"/>
    </source>
</evidence>
<dbReference type="SUPFAM" id="SSF47473">
    <property type="entry name" value="EF-hand"/>
    <property type="match status" value="1"/>
</dbReference>
<evidence type="ECO:0000256" key="3">
    <source>
        <dbReference type="ARBA" id="ARBA00022679"/>
    </source>
</evidence>
<dbReference type="SMART" id="SM00220">
    <property type="entry name" value="S_TKc"/>
    <property type="match status" value="1"/>
</dbReference>
<evidence type="ECO:0000256" key="9">
    <source>
        <dbReference type="PROSITE-ProRule" id="PRU10141"/>
    </source>
</evidence>
<reference evidence="13" key="1">
    <citation type="submission" date="2021-02" db="EMBL/GenBank/DDBJ databases">
        <title>First Annotated Genome of the Yellow-green Alga Tribonema minus.</title>
        <authorList>
            <person name="Mahan K.M."/>
        </authorList>
    </citation>
    <scope>NUCLEOTIDE SEQUENCE</scope>
    <source>
        <strain evidence="13">UTEX B ZZ1240</strain>
    </source>
</reference>
<dbReference type="PROSITE" id="PS50011">
    <property type="entry name" value="PROTEIN_KINASE_DOM"/>
    <property type="match status" value="1"/>
</dbReference>
<evidence type="ECO:0000256" key="2">
    <source>
        <dbReference type="ARBA" id="ARBA00022527"/>
    </source>
</evidence>
<evidence type="ECO:0000259" key="11">
    <source>
        <dbReference type="PROSITE" id="PS50011"/>
    </source>
</evidence>
<keyword evidence="7 9" id="KW-0067">ATP-binding</keyword>
<dbReference type="InterPro" id="IPR000719">
    <property type="entry name" value="Prot_kinase_dom"/>
</dbReference>
<organism evidence="13 14">
    <name type="scientific">Tribonema minus</name>
    <dbReference type="NCBI Taxonomy" id="303371"/>
    <lineage>
        <taxon>Eukaryota</taxon>
        <taxon>Sar</taxon>
        <taxon>Stramenopiles</taxon>
        <taxon>Ochrophyta</taxon>
        <taxon>PX clade</taxon>
        <taxon>Xanthophyceae</taxon>
        <taxon>Tribonematales</taxon>
        <taxon>Tribonemataceae</taxon>
        <taxon>Tribonema</taxon>
    </lineage>
</organism>
<evidence type="ECO:0000256" key="4">
    <source>
        <dbReference type="ARBA" id="ARBA00022741"/>
    </source>
</evidence>
<dbReference type="InterPro" id="IPR008271">
    <property type="entry name" value="Ser/Thr_kinase_AS"/>
</dbReference>
<evidence type="ECO:0000256" key="8">
    <source>
        <dbReference type="ARBA" id="ARBA00024334"/>
    </source>
</evidence>
<evidence type="ECO:0000256" key="6">
    <source>
        <dbReference type="ARBA" id="ARBA00022837"/>
    </source>
</evidence>
<feature type="region of interest" description="Disordered" evidence="10">
    <location>
        <begin position="1"/>
        <end position="22"/>
    </location>
</feature>
<dbReference type="Pfam" id="PF13499">
    <property type="entry name" value="EF-hand_7"/>
    <property type="match status" value="1"/>
</dbReference>
<feature type="domain" description="Protein kinase" evidence="11">
    <location>
        <begin position="60"/>
        <end position="321"/>
    </location>
</feature>
<keyword evidence="4 9" id="KW-0547">Nucleotide-binding</keyword>
<feature type="compositionally biased region" description="Polar residues" evidence="10">
    <location>
        <begin position="1"/>
        <end position="19"/>
    </location>
</feature>
<dbReference type="SUPFAM" id="SSF56112">
    <property type="entry name" value="Protein kinase-like (PK-like)"/>
    <property type="match status" value="1"/>
</dbReference>
<dbReference type="PROSITE" id="PS00108">
    <property type="entry name" value="PROTEIN_KINASE_ST"/>
    <property type="match status" value="1"/>
</dbReference>
<dbReference type="Pfam" id="PF00069">
    <property type="entry name" value="Pkinase"/>
    <property type="match status" value="1"/>
</dbReference>
<dbReference type="CDD" id="cd00051">
    <property type="entry name" value="EFh"/>
    <property type="match status" value="2"/>
</dbReference>
<accession>A0A835YW28</accession>
<dbReference type="GO" id="GO:0005509">
    <property type="term" value="F:calcium ion binding"/>
    <property type="evidence" value="ECO:0007669"/>
    <property type="project" value="InterPro"/>
</dbReference>
<keyword evidence="14" id="KW-1185">Reference proteome</keyword>
<keyword evidence="5 13" id="KW-0418">Kinase</keyword>
<dbReference type="InterPro" id="IPR017441">
    <property type="entry name" value="Protein_kinase_ATP_BS"/>
</dbReference>
<feature type="domain" description="EF-hand" evidence="12">
    <location>
        <begin position="474"/>
        <end position="509"/>
    </location>
</feature>